<dbReference type="EMBL" id="SGSQ01000006">
    <property type="protein sequence ID" value="RZG47800.1"/>
    <property type="molecule type" value="Genomic_DNA"/>
</dbReference>
<keyword evidence="3" id="KW-0804">Transcription</keyword>
<dbReference type="SUPFAM" id="SSF46785">
    <property type="entry name" value="Winged helix' DNA-binding domain"/>
    <property type="match status" value="1"/>
</dbReference>
<dbReference type="Gene3D" id="1.10.10.10">
    <property type="entry name" value="Winged helix-like DNA-binding domain superfamily/Winged helix DNA-binding domain"/>
    <property type="match status" value="1"/>
</dbReference>
<evidence type="ECO:0000256" key="2">
    <source>
        <dbReference type="ARBA" id="ARBA00023125"/>
    </source>
</evidence>
<dbReference type="InterPro" id="IPR036388">
    <property type="entry name" value="WH-like_DNA-bd_sf"/>
</dbReference>
<keyword evidence="8" id="KW-1185">Reference proteome</keyword>
<dbReference type="PROSITE" id="PS51118">
    <property type="entry name" value="HTH_HXLR"/>
    <property type="match status" value="1"/>
</dbReference>
<dbReference type="CDD" id="cd00090">
    <property type="entry name" value="HTH_ARSR"/>
    <property type="match status" value="1"/>
</dbReference>
<evidence type="ECO:0000313" key="7">
    <source>
        <dbReference type="Proteomes" id="UP000279962"/>
    </source>
</evidence>
<dbReference type="InterPro" id="IPR036390">
    <property type="entry name" value="WH_DNA-bd_sf"/>
</dbReference>
<feature type="domain" description="HTH hxlR-type" evidence="4">
    <location>
        <begin position="14"/>
        <end position="112"/>
    </location>
</feature>
<name>A0A3G2T4N4_9GAMM</name>
<keyword evidence="2" id="KW-0238">DNA-binding</keyword>
<dbReference type="AlphaFoldDB" id="A0A3G2T4N4"/>
<dbReference type="GO" id="GO:0003677">
    <property type="term" value="F:DNA binding"/>
    <property type="evidence" value="ECO:0007669"/>
    <property type="project" value="UniProtKB-KW"/>
</dbReference>
<dbReference type="InterPro" id="IPR011991">
    <property type="entry name" value="ArsR-like_HTH"/>
</dbReference>
<evidence type="ECO:0000259" key="4">
    <source>
        <dbReference type="PROSITE" id="PS51118"/>
    </source>
</evidence>
<dbReference type="PANTHER" id="PTHR33204">
    <property type="entry name" value="TRANSCRIPTIONAL REGULATOR, MARR FAMILY"/>
    <property type="match status" value="1"/>
</dbReference>
<dbReference type="Pfam" id="PF01638">
    <property type="entry name" value="HxlR"/>
    <property type="match status" value="1"/>
</dbReference>
<dbReference type="Proteomes" id="UP000279962">
    <property type="component" value="Chromosome"/>
</dbReference>
<dbReference type="EMBL" id="CP033133">
    <property type="protein sequence ID" value="AYO55198.1"/>
    <property type="molecule type" value="Genomic_DNA"/>
</dbReference>
<organism evidence="5 7">
    <name type="scientific">Acinetobacter wuhouensis</name>
    <dbReference type="NCBI Taxonomy" id="1879050"/>
    <lineage>
        <taxon>Bacteria</taxon>
        <taxon>Pseudomonadati</taxon>
        <taxon>Pseudomonadota</taxon>
        <taxon>Gammaproteobacteria</taxon>
        <taxon>Moraxellales</taxon>
        <taxon>Moraxellaceae</taxon>
        <taxon>Acinetobacter</taxon>
    </lineage>
</organism>
<dbReference type="InterPro" id="IPR002577">
    <property type="entry name" value="HTH_HxlR"/>
</dbReference>
<protein>
    <submittedName>
        <fullName evidence="5">Transcriptional regulator</fullName>
    </submittedName>
</protein>
<evidence type="ECO:0000313" key="8">
    <source>
        <dbReference type="Proteomes" id="UP000293863"/>
    </source>
</evidence>
<evidence type="ECO:0000256" key="1">
    <source>
        <dbReference type="ARBA" id="ARBA00023015"/>
    </source>
</evidence>
<sequence length="134" mass="15440">MTKAFNFNIFHPDCPARSFFDKFADKWILLIIYRLHGQSQHFNELKKSLTGISPKVLSQKLKILERDGFISRTIHENNVIRVEYALTPLGIEFAGTALVFKNWAEENMQHVIRAQRLFDASQAIPESNLSTESC</sequence>
<evidence type="ECO:0000313" key="6">
    <source>
        <dbReference type="EMBL" id="RZG47800.1"/>
    </source>
</evidence>
<gene>
    <name evidence="5" type="ORF">CDG68_16725</name>
    <name evidence="6" type="ORF">EXU28_05585</name>
</gene>
<dbReference type="Proteomes" id="UP000293863">
    <property type="component" value="Unassembled WGS sequence"/>
</dbReference>
<dbReference type="GO" id="GO:0006355">
    <property type="term" value="P:regulation of DNA-templated transcription"/>
    <property type="evidence" value="ECO:0007669"/>
    <property type="project" value="UniProtKB-ARBA"/>
</dbReference>
<keyword evidence="1" id="KW-0805">Transcription regulation</keyword>
<accession>A0A3G2T4N4</accession>
<reference evidence="6 8" key="2">
    <citation type="submission" date="2019-02" db="EMBL/GenBank/DDBJ databases">
        <title>The Batch Genome Submission of Acinetobacter spp. strains.</title>
        <authorList>
            <person name="Qin J."/>
            <person name="Hu Y."/>
            <person name="Ye H."/>
            <person name="Wei L."/>
            <person name="Feng Y."/>
            <person name="Zong Z."/>
        </authorList>
    </citation>
    <scope>NUCLEOTIDE SEQUENCE [LARGE SCALE GENOMIC DNA]</scope>
    <source>
        <strain evidence="6 8">WCHAW060049</strain>
    </source>
</reference>
<evidence type="ECO:0000256" key="3">
    <source>
        <dbReference type="ARBA" id="ARBA00023163"/>
    </source>
</evidence>
<reference evidence="5 7" key="1">
    <citation type="submission" date="2018-10" db="EMBL/GenBank/DDBJ databases">
        <title>The complete genome of Acinetobacter wuhouensis strain WCHAW010062.</title>
        <authorList>
            <person name="Hu Y."/>
            <person name="Long H."/>
            <person name="Feng Y."/>
            <person name="Zong Z."/>
        </authorList>
    </citation>
    <scope>NUCLEOTIDE SEQUENCE [LARGE SCALE GENOMIC DNA]</scope>
    <source>
        <strain evidence="5 7">WCHAW010062</strain>
    </source>
</reference>
<evidence type="ECO:0000313" key="5">
    <source>
        <dbReference type="EMBL" id="AYO55198.1"/>
    </source>
</evidence>
<dbReference type="RefSeq" id="WP_087553179.1">
    <property type="nucleotide sequence ID" value="NZ_CP033133.1"/>
</dbReference>
<dbReference type="PANTHER" id="PTHR33204:SF37">
    <property type="entry name" value="HTH-TYPE TRANSCRIPTIONAL REGULATOR YODB"/>
    <property type="match status" value="1"/>
</dbReference>
<proteinExistence type="predicted"/>